<dbReference type="KEGG" id="hje:HacjB3_01625"/>
<dbReference type="EMBL" id="AOHV01000042">
    <property type="protein sequence ID" value="ELY34235.1"/>
    <property type="molecule type" value="Genomic_DNA"/>
</dbReference>
<dbReference type="Proteomes" id="UP000000390">
    <property type="component" value="Chromosome"/>
</dbReference>
<dbReference type="HOGENOM" id="CLU_3245228_0_0_2"/>
<dbReference type="STRING" id="795797.HacjB3_01625"/>
<reference evidence="2 4" key="2">
    <citation type="journal article" date="2014" name="PLoS Genet.">
        <title>Phylogenetically driven sequencing of extremely halophilic archaea reveals strategies for static and dynamic osmo-response.</title>
        <authorList>
            <person name="Becker E.A."/>
            <person name="Seitzer P.M."/>
            <person name="Tritt A."/>
            <person name="Larsen D."/>
            <person name="Krusor M."/>
            <person name="Yao A.I."/>
            <person name="Wu D."/>
            <person name="Madern D."/>
            <person name="Eisen J.A."/>
            <person name="Darling A.E."/>
            <person name="Facciotti M.T."/>
        </authorList>
    </citation>
    <scope>NUCLEOTIDE SEQUENCE [LARGE SCALE GENOMIC DNA]</scope>
    <source>
        <strain evidence="2">B3</strain>
        <strain evidence="4">DSM 18796 / CECT 7217 / JCM 14584 / KCTC 4019 / B3</strain>
    </source>
</reference>
<dbReference type="EMBL" id="CP002062">
    <property type="protein sequence ID" value="ADJ13718.1"/>
    <property type="molecule type" value="Genomic_DNA"/>
</dbReference>
<proteinExistence type="predicted"/>
<sequence length="42" mass="4769">MYNINVTPSPPVSTLADDRFRSADDRREVFRPLTMIRADGST</sequence>
<evidence type="ECO:0000313" key="4">
    <source>
        <dbReference type="Proteomes" id="UP000011645"/>
    </source>
</evidence>
<gene>
    <name evidence="1" type="ordered locus">HacjB3_01625</name>
    <name evidence="2" type="ORF">C497_17697</name>
</gene>
<dbReference type="AlphaFoldDB" id="D8J5R2"/>
<evidence type="ECO:0000313" key="3">
    <source>
        <dbReference type="Proteomes" id="UP000000390"/>
    </source>
</evidence>
<dbReference type="PATRIC" id="fig|795797.18.peg.328"/>
<evidence type="ECO:0000313" key="1">
    <source>
        <dbReference type="EMBL" id="ADJ13718.1"/>
    </source>
</evidence>
<dbReference type="GeneID" id="78824054"/>
<reference evidence="1 3" key="1">
    <citation type="journal article" date="2010" name="J. Bacteriol.">
        <title>Complete genome sequence of Halalkalicoccus jeotgali B3(T), an extremely halophilic archaeon.</title>
        <authorList>
            <person name="Roh S.W."/>
            <person name="Nam Y.D."/>
            <person name="Nam S.H."/>
            <person name="Choi S.H."/>
            <person name="Park H.S."/>
            <person name="Bae J.W."/>
        </authorList>
    </citation>
    <scope>NUCLEOTIDE SEQUENCE [LARGE SCALE GENOMIC DNA]</scope>
    <source>
        <strain evidence="1">B3</strain>
        <strain evidence="3">DSM 18796 / CECT 7217 / JCM 14584 / KCTC 4019 / B3</strain>
    </source>
</reference>
<organism evidence="1 3">
    <name type="scientific">Halalkalicoccus jeotgali (strain DSM 18796 / CECT 7217 / JCM 14584 / KCTC 4019 / B3)</name>
    <dbReference type="NCBI Taxonomy" id="795797"/>
    <lineage>
        <taxon>Archaea</taxon>
        <taxon>Methanobacteriati</taxon>
        <taxon>Methanobacteriota</taxon>
        <taxon>Stenosarchaea group</taxon>
        <taxon>Halobacteria</taxon>
        <taxon>Halobacteriales</taxon>
        <taxon>Halococcaceae</taxon>
        <taxon>Halalkalicoccus</taxon>
    </lineage>
</organism>
<dbReference type="Proteomes" id="UP000011645">
    <property type="component" value="Unassembled WGS sequence"/>
</dbReference>
<protein>
    <submittedName>
        <fullName evidence="1">Uncharacterized protein</fullName>
    </submittedName>
</protein>
<evidence type="ECO:0000313" key="2">
    <source>
        <dbReference type="EMBL" id="ELY34235.1"/>
    </source>
</evidence>
<name>D8J5R2_HALJB</name>
<dbReference type="RefSeq" id="WP_008418613.1">
    <property type="nucleotide sequence ID" value="NC_014297.1"/>
</dbReference>
<accession>D8J5R2</accession>
<keyword evidence="4" id="KW-1185">Reference proteome</keyword>